<dbReference type="AlphaFoldDB" id="A0A0J9RSW9"/>
<dbReference type="EMBL" id="CM002912">
    <property type="protein sequence ID" value="KMY98896.1"/>
    <property type="molecule type" value="Genomic_DNA"/>
</dbReference>
<sequence>MLLLQQQQHHHHQPQLTAKKMDCGEPGACGPVTSTRSRTYHMIIFMHHSNVSNMLLLLLMPHAACCMLLLLHRKHFIARSRFACADYTGAIVNPAFVGGTRDLATVAATLGAGSWKSRRCEMAKRPLALNYQTKCGQPRTLDDVATDRAGQQQQQQQQQKQQQQQSERVADTICLIGAHFYASARLNSCYLCEI</sequence>
<protein>
    <submittedName>
        <fullName evidence="2">Uncharacterized protein</fullName>
    </submittedName>
</protein>
<keyword evidence="1" id="KW-1133">Transmembrane helix</keyword>
<keyword evidence="1" id="KW-0472">Membrane</keyword>
<reference evidence="2" key="1">
    <citation type="journal article" date="2013" name="Genome Res.">
        <title>A second-generation assembly of the Drosophila simulans genome provides new insights into patterns of lineage-specific divergence.</title>
        <authorList>
            <person name="Hu T.T."/>
            <person name="Eisen M.B."/>
            <person name="Thornton K.R."/>
            <person name="Andolfatto P."/>
        </authorList>
    </citation>
    <scope>NUCLEOTIDE SEQUENCE [LARGE SCALE GENOMIC DNA]</scope>
    <source>
        <strain evidence="2">W501</strain>
    </source>
</reference>
<reference evidence="2" key="3">
    <citation type="submission" date="2015-04" db="EMBL/GenBank/DDBJ databases">
        <authorList>
            <consortium name="FlyBase"/>
        </authorList>
    </citation>
    <scope>NUCLEOTIDE SEQUENCE</scope>
    <source>
        <strain evidence="2">W501</strain>
    </source>
</reference>
<gene>
    <name evidence="2" type="primary">Dsim\GD14269</name>
    <name evidence="2" type="ORF">Dsimw501_GD14269</name>
</gene>
<feature type="non-terminal residue" evidence="2">
    <location>
        <position position="194"/>
    </location>
</feature>
<feature type="transmembrane region" description="Helical" evidence="1">
    <location>
        <begin position="51"/>
        <end position="71"/>
    </location>
</feature>
<dbReference type="Proteomes" id="UP000035880">
    <property type="component" value="Chromosome 3L"/>
</dbReference>
<organism evidence="2">
    <name type="scientific">Drosophila simulans</name>
    <name type="common">Fruit fly</name>
    <dbReference type="NCBI Taxonomy" id="7240"/>
    <lineage>
        <taxon>Eukaryota</taxon>
        <taxon>Metazoa</taxon>
        <taxon>Ecdysozoa</taxon>
        <taxon>Arthropoda</taxon>
        <taxon>Hexapoda</taxon>
        <taxon>Insecta</taxon>
        <taxon>Pterygota</taxon>
        <taxon>Neoptera</taxon>
        <taxon>Endopterygota</taxon>
        <taxon>Diptera</taxon>
        <taxon>Brachycera</taxon>
        <taxon>Muscomorpha</taxon>
        <taxon>Ephydroidea</taxon>
        <taxon>Drosophilidae</taxon>
        <taxon>Drosophila</taxon>
        <taxon>Sophophora</taxon>
    </lineage>
</organism>
<dbReference type="KEGG" id="dsi:Dsimw501_GD14269"/>
<name>A0A0J9RSW9_DROSI</name>
<keyword evidence="1" id="KW-0812">Transmembrane</keyword>
<evidence type="ECO:0000256" key="1">
    <source>
        <dbReference type="SAM" id="Phobius"/>
    </source>
</evidence>
<proteinExistence type="predicted"/>
<evidence type="ECO:0000313" key="2">
    <source>
        <dbReference type="EMBL" id="KMY98896.1"/>
    </source>
</evidence>
<reference evidence="2" key="2">
    <citation type="submission" date="2014-06" db="EMBL/GenBank/DDBJ databases">
        <authorList>
            <person name="Hu T."/>
            <person name="Eisen M.B."/>
            <person name="Thornton K.R."/>
            <person name="Andolfatto P."/>
        </authorList>
    </citation>
    <scope>NUCLEOTIDE SEQUENCE</scope>
    <source>
        <strain evidence="2">W501</strain>
    </source>
</reference>
<accession>A0A0J9RSW9</accession>
<dbReference type="Bgee" id="FBgn0185954">
    <property type="expression patterns" value="Expressed in male reproductive system"/>
</dbReference>